<evidence type="ECO:0008006" key="3">
    <source>
        <dbReference type="Google" id="ProtNLM"/>
    </source>
</evidence>
<dbReference type="InParanoid" id="A0A1X2HV73"/>
<protein>
    <recommendedName>
        <fullName evidence="3">F-box domain-containing protein</fullName>
    </recommendedName>
</protein>
<name>A0A1X2HV73_SYNRA</name>
<dbReference type="AlphaFoldDB" id="A0A1X2HV73"/>
<organism evidence="1 2">
    <name type="scientific">Syncephalastrum racemosum</name>
    <name type="common">Filamentous fungus</name>
    <dbReference type="NCBI Taxonomy" id="13706"/>
    <lineage>
        <taxon>Eukaryota</taxon>
        <taxon>Fungi</taxon>
        <taxon>Fungi incertae sedis</taxon>
        <taxon>Mucoromycota</taxon>
        <taxon>Mucoromycotina</taxon>
        <taxon>Mucoromycetes</taxon>
        <taxon>Mucorales</taxon>
        <taxon>Syncephalastraceae</taxon>
        <taxon>Syncephalastrum</taxon>
    </lineage>
</organism>
<gene>
    <name evidence="1" type="ORF">BCR43DRAFT_47388</name>
</gene>
<dbReference type="EMBL" id="MCGN01000001">
    <property type="protein sequence ID" value="ORZ03384.1"/>
    <property type="molecule type" value="Genomic_DNA"/>
</dbReference>
<proteinExistence type="predicted"/>
<keyword evidence="2" id="KW-1185">Reference proteome</keyword>
<sequence>MWHTIAVKPGQLWPCRKSHSLFDSGCLEWLSFIRPQSVRYFEYQGNQPRYHHQMFRFLKDAGYPRLQSIKLVNNSIASLPILNRVNFETIIRNCGSYLEELELSRVALPSDSPTWIYFFQTCTRLTRLTCRFRLAYNVAPIQLQSHALPALPSFTYLCWDTNVPISLDVLLTKSPNLHIESIAS</sequence>
<dbReference type="Proteomes" id="UP000242180">
    <property type="component" value="Unassembled WGS sequence"/>
</dbReference>
<evidence type="ECO:0000313" key="1">
    <source>
        <dbReference type="EMBL" id="ORZ03384.1"/>
    </source>
</evidence>
<reference evidence="1 2" key="1">
    <citation type="submission" date="2016-07" db="EMBL/GenBank/DDBJ databases">
        <title>Pervasive Adenine N6-methylation of Active Genes in Fungi.</title>
        <authorList>
            <consortium name="DOE Joint Genome Institute"/>
            <person name="Mondo S.J."/>
            <person name="Dannebaum R.O."/>
            <person name="Kuo R.C."/>
            <person name="Labutti K."/>
            <person name="Haridas S."/>
            <person name="Kuo A."/>
            <person name="Salamov A."/>
            <person name="Ahrendt S.R."/>
            <person name="Lipzen A."/>
            <person name="Sullivan W."/>
            <person name="Andreopoulos W.B."/>
            <person name="Clum A."/>
            <person name="Lindquist E."/>
            <person name="Daum C."/>
            <person name="Ramamoorthy G.K."/>
            <person name="Gryganskyi A."/>
            <person name="Culley D."/>
            <person name="Magnuson J.K."/>
            <person name="James T.Y."/>
            <person name="O'Malley M.A."/>
            <person name="Stajich J.E."/>
            <person name="Spatafora J.W."/>
            <person name="Visel A."/>
            <person name="Grigoriev I.V."/>
        </authorList>
    </citation>
    <scope>NUCLEOTIDE SEQUENCE [LARGE SCALE GENOMIC DNA]</scope>
    <source>
        <strain evidence="1 2">NRRL 2496</strain>
    </source>
</reference>
<evidence type="ECO:0000313" key="2">
    <source>
        <dbReference type="Proteomes" id="UP000242180"/>
    </source>
</evidence>
<dbReference type="SUPFAM" id="SSF52047">
    <property type="entry name" value="RNI-like"/>
    <property type="match status" value="1"/>
</dbReference>
<comment type="caution">
    <text evidence="1">The sequence shown here is derived from an EMBL/GenBank/DDBJ whole genome shotgun (WGS) entry which is preliminary data.</text>
</comment>
<accession>A0A1X2HV73</accession>